<organism evidence="2 3">
    <name type="scientific">Gossypium harknessii</name>
    <dbReference type="NCBI Taxonomy" id="34285"/>
    <lineage>
        <taxon>Eukaryota</taxon>
        <taxon>Viridiplantae</taxon>
        <taxon>Streptophyta</taxon>
        <taxon>Embryophyta</taxon>
        <taxon>Tracheophyta</taxon>
        <taxon>Spermatophyta</taxon>
        <taxon>Magnoliopsida</taxon>
        <taxon>eudicotyledons</taxon>
        <taxon>Gunneridae</taxon>
        <taxon>Pentapetalae</taxon>
        <taxon>rosids</taxon>
        <taxon>malvids</taxon>
        <taxon>Malvales</taxon>
        <taxon>Malvaceae</taxon>
        <taxon>Malvoideae</taxon>
        <taxon>Gossypium</taxon>
    </lineage>
</organism>
<dbReference type="Proteomes" id="UP000593560">
    <property type="component" value="Unassembled WGS sequence"/>
</dbReference>
<feature type="non-terminal residue" evidence="2">
    <location>
        <position position="1"/>
    </location>
</feature>
<dbReference type="InterPro" id="IPR001611">
    <property type="entry name" value="Leu-rich_rpt"/>
</dbReference>
<dbReference type="Pfam" id="PF13855">
    <property type="entry name" value="LRR_8"/>
    <property type="match status" value="1"/>
</dbReference>
<name>A0A7J9H2A2_9ROSI</name>
<accession>A0A7J9H2A2</accession>
<comment type="caution">
    <text evidence="2">The sequence shown here is derived from an EMBL/GenBank/DDBJ whole genome shotgun (WGS) entry which is preliminary data.</text>
</comment>
<dbReference type="OrthoDB" id="1730338at2759"/>
<sequence>HLSSGIFDNLSKLRVLNLRANNISGRIPNSLIKCKELTYLSLHNNSLEGSILLEIGNLTKLEF</sequence>
<proteinExistence type="predicted"/>
<protein>
    <submittedName>
        <fullName evidence="2">Uncharacterized protein</fullName>
    </submittedName>
</protein>
<keyword evidence="1" id="KW-0732">Signal</keyword>
<reference evidence="2 3" key="1">
    <citation type="journal article" date="2019" name="Genome Biol. Evol.">
        <title>Insights into the evolution of the New World diploid cottons (Gossypium, subgenus Houzingenia) based on genome sequencing.</title>
        <authorList>
            <person name="Grover C.E."/>
            <person name="Arick M.A. 2nd"/>
            <person name="Thrash A."/>
            <person name="Conover J.L."/>
            <person name="Sanders W.S."/>
            <person name="Peterson D.G."/>
            <person name="Frelichowski J.E."/>
            <person name="Scheffler J.A."/>
            <person name="Scheffler B.E."/>
            <person name="Wendel J.F."/>
        </authorList>
    </citation>
    <scope>NUCLEOTIDE SEQUENCE [LARGE SCALE GENOMIC DNA]</scope>
    <source>
        <strain evidence="2">0</strain>
        <tissue evidence="2">Leaf</tissue>
    </source>
</reference>
<dbReference type="EMBL" id="JABFAD010000007">
    <property type="protein sequence ID" value="MBA0803967.1"/>
    <property type="molecule type" value="Genomic_DNA"/>
</dbReference>
<evidence type="ECO:0000313" key="3">
    <source>
        <dbReference type="Proteomes" id="UP000593560"/>
    </source>
</evidence>
<gene>
    <name evidence="2" type="ORF">Gohar_014124</name>
</gene>
<dbReference type="AlphaFoldDB" id="A0A7J9H2A2"/>
<dbReference type="Gene3D" id="3.80.10.10">
    <property type="entry name" value="Ribonuclease Inhibitor"/>
    <property type="match status" value="1"/>
</dbReference>
<evidence type="ECO:0000313" key="2">
    <source>
        <dbReference type="EMBL" id="MBA0803967.1"/>
    </source>
</evidence>
<dbReference type="PANTHER" id="PTHR47988">
    <property type="entry name" value="SOMATIC EMBRYOGENESIS RECEPTOR KINASE 1"/>
    <property type="match status" value="1"/>
</dbReference>
<dbReference type="SUPFAM" id="SSF52058">
    <property type="entry name" value="L domain-like"/>
    <property type="match status" value="1"/>
</dbReference>
<evidence type="ECO:0000256" key="1">
    <source>
        <dbReference type="ARBA" id="ARBA00022729"/>
    </source>
</evidence>
<keyword evidence="3" id="KW-1185">Reference proteome</keyword>
<dbReference type="InterPro" id="IPR032675">
    <property type="entry name" value="LRR_dom_sf"/>
</dbReference>